<proteinExistence type="predicted"/>
<comment type="caution">
    <text evidence="2">The sequence shown here is derived from an EMBL/GenBank/DDBJ whole genome shotgun (WGS) entry which is preliminary data.</text>
</comment>
<dbReference type="Proteomes" id="UP000054995">
    <property type="component" value="Unassembled WGS sequence"/>
</dbReference>
<evidence type="ECO:0000313" key="3">
    <source>
        <dbReference type="Proteomes" id="UP000054826"/>
    </source>
</evidence>
<protein>
    <submittedName>
        <fullName evidence="2">Uncharacterized protein</fullName>
    </submittedName>
</protein>
<name>A0A0V1GML5_TRIPS</name>
<sequence length="46" mass="5368">MQIQYNIFKGNERSKSFCLCTADICELEPNDYSILELFEANSTMEK</sequence>
<evidence type="ECO:0000313" key="1">
    <source>
        <dbReference type="EMBL" id="KRY64217.1"/>
    </source>
</evidence>
<organism evidence="2 3">
    <name type="scientific">Trichinella pseudospiralis</name>
    <name type="common">Parasitic roundworm</name>
    <dbReference type="NCBI Taxonomy" id="6337"/>
    <lineage>
        <taxon>Eukaryota</taxon>
        <taxon>Metazoa</taxon>
        <taxon>Ecdysozoa</taxon>
        <taxon>Nematoda</taxon>
        <taxon>Enoplea</taxon>
        <taxon>Dorylaimia</taxon>
        <taxon>Trichinellida</taxon>
        <taxon>Trichinellidae</taxon>
        <taxon>Trichinella</taxon>
    </lineage>
</organism>
<dbReference type="Proteomes" id="UP000054826">
    <property type="component" value="Unassembled WGS sequence"/>
</dbReference>
<dbReference type="EMBL" id="JYDV01001377">
    <property type="protein sequence ID" value="KRY99578.1"/>
    <property type="molecule type" value="Genomic_DNA"/>
</dbReference>
<dbReference type="AlphaFoldDB" id="A0A0V1GML5"/>
<gene>
    <name evidence="2" type="ORF">T4C_4589</name>
    <name evidence="1" type="ORF">T4D_10931</name>
</gene>
<reference evidence="3 4" key="1">
    <citation type="submission" date="2015-01" db="EMBL/GenBank/DDBJ databases">
        <title>Evolution of Trichinella species and genotypes.</title>
        <authorList>
            <person name="Korhonen P.K."/>
            <person name="Edoardo P."/>
            <person name="Giuseppe L.R."/>
            <person name="Gasser R.B."/>
        </authorList>
    </citation>
    <scope>NUCLEOTIDE SEQUENCE [LARGE SCALE GENOMIC DNA]</scope>
    <source>
        <strain evidence="2">ISS176</strain>
        <strain evidence="1">ISS470</strain>
    </source>
</reference>
<accession>A0A0V1GML5</accession>
<keyword evidence="4" id="KW-1185">Reference proteome</keyword>
<dbReference type="EMBL" id="JYDT01001688">
    <property type="protein sequence ID" value="KRY64217.1"/>
    <property type="molecule type" value="Genomic_DNA"/>
</dbReference>
<evidence type="ECO:0000313" key="4">
    <source>
        <dbReference type="Proteomes" id="UP000054995"/>
    </source>
</evidence>
<evidence type="ECO:0000313" key="2">
    <source>
        <dbReference type="EMBL" id="KRY99578.1"/>
    </source>
</evidence>